<feature type="region of interest" description="Disordered" evidence="1">
    <location>
        <begin position="112"/>
        <end position="133"/>
    </location>
</feature>
<dbReference type="EMBL" id="VNHS01000011">
    <property type="protein sequence ID" value="TYP70516.1"/>
    <property type="molecule type" value="Genomic_DNA"/>
</dbReference>
<reference evidence="2 3" key="1">
    <citation type="submission" date="2019-07" db="EMBL/GenBank/DDBJ databases">
        <title>Genomic Encyclopedia of Type Strains, Phase III (KMG-III): the genomes of soil and plant-associated and newly described type strains.</title>
        <authorList>
            <person name="Whitman W."/>
        </authorList>
    </citation>
    <scope>NUCLEOTIDE SEQUENCE [LARGE SCALE GENOMIC DNA]</scope>
    <source>
        <strain evidence="2 3">BL24</strain>
    </source>
</reference>
<evidence type="ECO:0008006" key="4">
    <source>
        <dbReference type="Google" id="ProtNLM"/>
    </source>
</evidence>
<dbReference type="Proteomes" id="UP000323257">
    <property type="component" value="Unassembled WGS sequence"/>
</dbReference>
<comment type="caution">
    <text evidence="2">The sequence shown here is derived from an EMBL/GenBank/DDBJ whole genome shotgun (WGS) entry which is preliminary data.</text>
</comment>
<dbReference type="AlphaFoldDB" id="A0A5S5BW31"/>
<evidence type="ECO:0000313" key="2">
    <source>
        <dbReference type="EMBL" id="TYP70516.1"/>
    </source>
</evidence>
<gene>
    <name evidence="2" type="ORF">BCM02_11120</name>
</gene>
<protein>
    <recommendedName>
        <fullName evidence="4">Sporulation lipoprotein YhcN/YlaJ</fullName>
    </recommendedName>
</protein>
<evidence type="ECO:0000313" key="3">
    <source>
        <dbReference type="Proteomes" id="UP000323257"/>
    </source>
</evidence>
<name>A0A5S5BW31_9BACL</name>
<dbReference type="PROSITE" id="PS51257">
    <property type="entry name" value="PROKAR_LIPOPROTEIN"/>
    <property type="match status" value="1"/>
</dbReference>
<organism evidence="2 3">
    <name type="scientific">Paenibacillus methanolicus</name>
    <dbReference type="NCBI Taxonomy" id="582686"/>
    <lineage>
        <taxon>Bacteria</taxon>
        <taxon>Bacillati</taxon>
        <taxon>Bacillota</taxon>
        <taxon>Bacilli</taxon>
        <taxon>Bacillales</taxon>
        <taxon>Paenibacillaceae</taxon>
        <taxon>Paenibacillus</taxon>
    </lineage>
</organism>
<accession>A0A5S5BW31</accession>
<evidence type="ECO:0000256" key="1">
    <source>
        <dbReference type="SAM" id="MobiDB-lite"/>
    </source>
</evidence>
<proteinExistence type="predicted"/>
<dbReference type="RefSeq" id="WP_187434413.1">
    <property type="nucleotide sequence ID" value="NZ_VNHS01000011.1"/>
</dbReference>
<sequence length="256" mass="28217">MTRGYLRRALVPLIVLALAFGPGLSGCGYKRYVQNSTYDYGTKQKSDPKMLGSRMYGTATANPYQHDNNWIEYSSILSANVSNINGVAGALVFLTDKNAYVGMTLDWTATGTKKTGGAGSREQDNTGSNEGVYNVDNGSPYWNNQRIAGPYNSYFTVNDHNQISSELKQTIAVQIRRIAPTVQEVHISANQEFVNHLVQYAQEAWAGRPLAPWHDSFNQLVKHQFEAGNEVPTPINVQKLQHAGGADGTIRPNPQH</sequence>
<keyword evidence="3" id="KW-1185">Reference proteome</keyword>